<organism evidence="2 3">
    <name type="scientific">Bacillus weihaiensis</name>
    <dbReference type="NCBI Taxonomy" id="1547283"/>
    <lineage>
        <taxon>Bacteria</taxon>
        <taxon>Bacillati</taxon>
        <taxon>Bacillota</taxon>
        <taxon>Bacilli</taxon>
        <taxon>Bacillales</taxon>
        <taxon>Bacillaceae</taxon>
        <taxon>Bacillus</taxon>
    </lineage>
</organism>
<protein>
    <recommendedName>
        <fullName evidence="4">Cell wall protein</fullName>
    </recommendedName>
</protein>
<evidence type="ECO:0008006" key="4">
    <source>
        <dbReference type="Google" id="ProtNLM"/>
    </source>
</evidence>
<accession>A0A1L3MPZ8</accession>
<evidence type="ECO:0000313" key="2">
    <source>
        <dbReference type="EMBL" id="APH04415.1"/>
    </source>
</evidence>
<dbReference type="RefSeq" id="WP_072579202.1">
    <property type="nucleotide sequence ID" value="NZ_CP016020.1"/>
</dbReference>
<name>A0A1L3MPZ8_9BACI</name>
<evidence type="ECO:0000256" key="1">
    <source>
        <dbReference type="SAM" id="Phobius"/>
    </source>
</evidence>
<keyword evidence="1" id="KW-0472">Membrane</keyword>
<dbReference type="OrthoDB" id="2566057at2"/>
<sequence>MSKKVLFFLMFFTLIIMIVAPINKIDAKQNDLNKLDLSLSPIDLSFNLSNMKPGDWLTRELTVFNNSTEDFYYNTSVQLLSGSEKLYNELSFIVKDSNSELYNGKLSEFKGLSPRSLSKNGNESLTFTVEFPTHLGNEFQGLSSEIVFKFYVDRTVGVVPLDGTRLPETATNFYNILFLGGILFITGLIINYVLEKRRVMY</sequence>
<dbReference type="AlphaFoldDB" id="A0A1L3MPZ8"/>
<dbReference type="STRING" id="1547283.A9C19_06445"/>
<gene>
    <name evidence="2" type="ORF">A9C19_06445</name>
</gene>
<dbReference type="KEGG" id="bwh:A9C19_06445"/>
<dbReference type="EMBL" id="CP016020">
    <property type="protein sequence ID" value="APH04415.1"/>
    <property type="molecule type" value="Genomic_DNA"/>
</dbReference>
<dbReference type="Proteomes" id="UP000181936">
    <property type="component" value="Chromosome"/>
</dbReference>
<keyword evidence="1" id="KW-0812">Transmembrane</keyword>
<feature type="transmembrane region" description="Helical" evidence="1">
    <location>
        <begin position="173"/>
        <end position="194"/>
    </location>
</feature>
<keyword evidence="3" id="KW-1185">Reference proteome</keyword>
<evidence type="ECO:0000313" key="3">
    <source>
        <dbReference type="Proteomes" id="UP000181936"/>
    </source>
</evidence>
<proteinExistence type="predicted"/>
<reference evidence="2 3" key="1">
    <citation type="journal article" date="2016" name="Sci. Rep.">
        <title>Complete genome sequence and transcriptomic analysis of a novel marine strain Bacillus weihaiensis reveals the mechanism of brown algae degradation.</title>
        <authorList>
            <person name="Zhu Y."/>
            <person name="Chen P."/>
            <person name="Bao Y."/>
            <person name="Men Y."/>
            <person name="Zeng Y."/>
            <person name="Yang J."/>
            <person name="Sun J."/>
            <person name="Sun Y."/>
        </authorList>
    </citation>
    <scope>NUCLEOTIDE SEQUENCE [LARGE SCALE GENOMIC DNA]</scope>
    <source>
        <strain evidence="2 3">Alg07</strain>
    </source>
</reference>
<keyword evidence="1" id="KW-1133">Transmembrane helix</keyword>